<dbReference type="InterPro" id="IPR001362">
    <property type="entry name" value="Glyco_hydro_32"/>
</dbReference>
<evidence type="ECO:0000313" key="6">
    <source>
        <dbReference type="EMBL" id="KMW19156.1"/>
    </source>
</evidence>
<comment type="similarity">
    <text evidence="1">Belongs to the glycosyl hydrolase 32 family.</text>
</comment>
<evidence type="ECO:0000256" key="1">
    <source>
        <dbReference type="ARBA" id="ARBA00009902"/>
    </source>
</evidence>
<dbReference type="EMBL" id="ADLK01000021">
    <property type="protein sequence ID" value="KMW19156.1"/>
    <property type="molecule type" value="Genomic_DNA"/>
</dbReference>
<keyword evidence="3" id="KW-0378">Hydrolase</keyword>
<dbReference type="Gene3D" id="2.115.10.20">
    <property type="entry name" value="Glycosyl hydrolase domain, family 43"/>
    <property type="match status" value="1"/>
</dbReference>
<evidence type="ECO:0000256" key="3">
    <source>
        <dbReference type="ARBA" id="ARBA00022801"/>
    </source>
</evidence>
<comment type="caution">
    <text evidence="6">The sequence shown here is derived from an EMBL/GenBank/DDBJ whole genome shotgun (WGS) entry which is preliminary data.</text>
</comment>
<dbReference type="GeneID" id="93165296"/>
<dbReference type="SMART" id="SM00640">
    <property type="entry name" value="Glyco_32"/>
    <property type="match status" value="1"/>
</dbReference>
<keyword evidence="4" id="KW-0326">Glycosidase</keyword>
<dbReference type="Gene3D" id="2.60.120.560">
    <property type="entry name" value="Exo-inulinase, domain 1"/>
    <property type="match status" value="1"/>
</dbReference>
<evidence type="ECO:0000256" key="2">
    <source>
        <dbReference type="ARBA" id="ARBA00012758"/>
    </source>
</evidence>
<dbReference type="PATRIC" id="fig|742734.4.peg.2835"/>
<dbReference type="OrthoDB" id="9759709at2"/>
<proteinExistence type="inferred from homology"/>
<dbReference type="CDD" id="cd08995">
    <property type="entry name" value="GH32_EcAec43-like"/>
    <property type="match status" value="1"/>
</dbReference>
<dbReference type="GO" id="GO:0004564">
    <property type="term" value="F:beta-fructofuranosidase activity"/>
    <property type="evidence" value="ECO:0007669"/>
    <property type="project" value="UniProtKB-EC"/>
</dbReference>
<evidence type="ECO:0000259" key="5">
    <source>
        <dbReference type="Pfam" id="PF00251"/>
    </source>
</evidence>
<dbReference type="EC" id="3.2.1.26" evidence="2"/>
<organism evidence="6 7">
    <name type="scientific">[Clostridium] citroniae WAL-19142</name>
    <dbReference type="NCBI Taxonomy" id="742734"/>
    <lineage>
        <taxon>Bacteria</taxon>
        <taxon>Bacillati</taxon>
        <taxon>Bacillota</taxon>
        <taxon>Clostridia</taxon>
        <taxon>Lachnospirales</taxon>
        <taxon>Lachnospiraceae</taxon>
        <taxon>Enterocloster</taxon>
    </lineage>
</organism>
<dbReference type="PANTHER" id="PTHR43101:SF1">
    <property type="entry name" value="BETA-FRUCTOSIDASE"/>
    <property type="match status" value="1"/>
</dbReference>
<dbReference type="Pfam" id="PF00251">
    <property type="entry name" value="Glyco_hydro_32N"/>
    <property type="match status" value="1"/>
</dbReference>
<name>A0A0J9C430_9FIRM</name>
<accession>A0A0J9C430</accession>
<reference evidence="6 7" key="1">
    <citation type="submission" date="2011-04" db="EMBL/GenBank/DDBJ databases">
        <title>The Genome Sequence of Clostridium citroniae WAL-19142.</title>
        <authorList>
            <consortium name="The Broad Institute Genome Sequencing Platform"/>
            <person name="Earl A."/>
            <person name="Ward D."/>
            <person name="Feldgarden M."/>
            <person name="Gevers D."/>
            <person name="Warren Y.A."/>
            <person name="Tyrrell K.L."/>
            <person name="Citron D.M."/>
            <person name="Goldstein E.J."/>
            <person name="Daigneault M."/>
            <person name="Allen-Vercoe E."/>
            <person name="Young S.K."/>
            <person name="Zeng Q."/>
            <person name="Gargeya S."/>
            <person name="Fitzgerald M."/>
            <person name="Haas B."/>
            <person name="Abouelleil A."/>
            <person name="Alvarado L."/>
            <person name="Arachchi H.M."/>
            <person name="Berlin A."/>
            <person name="Brown A."/>
            <person name="Chapman S.B."/>
            <person name="Chen Z."/>
            <person name="Dunbar C."/>
            <person name="Freedman E."/>
            <person name="Gearin G."/>
            <person name="Gellesch M."/>
            <person name="Goldberg J."/>
            <person name="Griggs A."/>
            <person name="Gujja S."/>
            <person name="Heilman E.R."/>
            <person name="Heiman D."/>
            <person name="Howarth C."/>
            <person name="Larson L."/>
            <person name="Lui A."/>
            <person name="MacDonald P.J."/>
            <person name="Mehta T."/>
            <person name="Montmayeur A."/>
            <person name="Murphy C."/>
            <person name="Neiman D."/>
            <person name="Pearson M."/>
            <person name="Priest M."/>
            <person name="Roberts A."/>
            <person name="Saif S."/>
            <person name="Shea T."/>
            <person name="Shenoy N."/>
            <person name="Sisk P."/>
            <person name="Stolte C."/>
            <person name="Sykes S."/>
            <person name="White J."/>
            <person name="Yandava C."/>
            <person name="Wortman J."/>
            <person name="Nusbaum C."/>
            <person name="Birren B."/>
        </authorList>
    </citation>
    <scope>NUCLEOTIDE SEQUENCE [LARGE SCALE GENOMIC DNA]</scope>
    <source>
        <strain evidence="6 7">WAL-19142</strain>
    </source>
</reference>
<evidence type="ECO:0000313" key="7">
    <source>
        <dbReference type="Proteomes" id="UP000037392"/>
    </source>
</evidence>
<evidence type="ECO:0000256" key="4">
    <source>
        <dbReference type="ARBA" id="ARBA00023295"/>
    </source>
</evidence>
<dbReference type="GO" id="GO:0005975">
    <property type="term" value="P:carbohydrate metabolic process"/>
    <property type="evidence" value="ECO:0007669"/>
    <property type="project" value="InterPro"/>
</dbReference>
<dbReference type="SUPFAM" id="SSF75005">
    <property type="entry name" value="Arabinanase/levansucrase/invertase"/>
    <property type="match status" value="1"/>
</dbReference>
<dbReference type="RefSeq" id="WP_007865899.1">
    <property type="nucleotide sequence ID" value="NZ_KQ235878.1"/>
</dbReference>
<dbReference type="Proteomes" id="UP000037392">
    <property type="component" value="Unassembled WGS sequence"/>
</dbReference>
<feature type="domain" description="Glycosyl hydrolase family 32 N-terminal" evidence="5">
    <location>
        <begin position="18"/>
        <end position="275"/>
    </location>
</feature>
<dbReference type="PANTHER" id="PTHR43101">
    <property type="entry name" value="BETA-FRUCTOSIDASE"/>
    <property type="match status" value="1"/>
</dbReference>
<dbReference type="InterPro" id="IPR051214">
    <property type="entry name" value="GH32_Enzymes"/>
</dbReference>
<dbReference type="InterPro" id="IPR023296">
    <property type="entry name" value="Glyco_hydro_beta-prop_sf"/>
</dbReference>
<dbReference type="InterPro" id="IPR013148">
    <property type="entry name" value="Glyco_hydro_32_N"/>
</dbReference>
<dbReference type="AlphaFoldDB" id="A0A0J9C430"/>
<protein>
    <recommendedName>
        <fullName evidence="2">beta-fructofuranosidase</fullName>
        <ecNumber evidence="2">3.2.1.26</ecNumber>
    </recommendedName>
</protein>
<sequence>MKVFRRLSSGLSCGDSIPFYHDGTYHLFFLSVPANTVRYPERTRNTWQHVISKDLVNWEELPPVLLPGEEPAIDADGCWTGSVLYADHKYHIFYTGYHINAQFPQTICHATSDDSITWVKDEKSPYIVPDTRYYESIDWRDPYIFYNEDDGCYWMLIAARKNSGPSNRRGVVVLYTTKDLVHFEHRGPIYEPYHTNCPECPEMYKMGNYWYLVYSRFSERAQTLYRVSKSPYGPWRTPKFDGIDGRRFYAAKSLVDDNGRRFYFAWIHERENGTDQDLWQTGGDFGIPHEVIPMEDGNLRVVMPKEVCRAFKGTKIPYKFMPKLGNIKEYGNTSLEVNSAGTLSYGYFDIDEPEFMMECVIKATDPADYFGLSIKTDEDLDNGYLLAFNIANQQVSLNKLPAPLDPFWSTLSGKPIIPPEVDGPRVCEKPFPFKPGDYINVKVVMCNDLIEIFVGDTIAFSYRSYTEMPYKIGVFAQDCSVEYHNLAFTK</sequence>
<gene>
    <name evidence="6" type="ORF">HMPREF9470_02641</name>
</gene>